<keyword evidence="2" id="KW-0012">Acyltransferase</keyword>
<dbReference type="RefSeq" id="WP_129987670.1">
    <property type="nucleotide sequence ID" value="NZ_SDPU01000023.1"/>
</dbReference>
<dbReference type="Pfam" id="PF00583">
    <property type="entry name" value="Acetyltransf_1"/>
    <property type="match status" value="2"/>
</dbReference>
<organism evidence="4 5">
    <name type="scientific">Nocardioides iriomotensis</name>
    <dbReference type="NCBI Taxonomy" id="715784"/>
    <lineage>
        <taxon>Bacteria</taxon>
        <taxon>Bacillati</taxon>
        <taxon>Actinomycetota</taxon>
        <taxon>Actinomycetes</taxon>
        <taxon>Propionibacteriales</taxon>
        <taxon>Nocardioidaceae</taxon>
        <taxon>Nocardioides</taxon>
    </lineage>
</organism>
<dbReference type="InterPro" id="IPR016181">
    <property type="entry name" value="Acyl_CoA_acyltransferase"/>
</dbReference>
<dbReference type="Gene3D" id="3.40.630.30">
    <property type="match status" value="1"/>
</dbReference>
<keyword evidence="1 4" id="KW-0808">Transferase</keyword>
<dbReference type="PANTHER" id="PTHR43420">
    <property type="entry name" value="ACETYLTRANSFERASE"/>
    <property type="match status" value="1"/>
</dbReference>
<dbReference type="EMBL" id="SDPU01000023">
    <property type="protein sequence ID" value="RYU11395.1"/>
    <property type="molecule type" value="Genomic_DNA"/>
</dbReference>
<evidence type="ECO:0000313" key="4">
    <source>
        <dbReference type="EMBL" id="RYU11395.1"/>
    </source>
</evidence>
<evidence type="ECO:0000259" key="3">
    <source>
        <dbReference type="PROSITE" id="PS51186"/>
    </source>
</evidence>
<evidence type="ECO:0000256" key="1">
    <source>
        <dbReference type="ARBA" id="ARBA00022679"/>
    </source>
</evidence>
<comment type="caution">
    <text evidence="4">The sequence shown here is derived from an EMBL/GenBank/DDBJ whole genome shotgun (WGS) entry which is preliminary data.</text>
</comment>
<accession>A0A4Q5J242</accession>
<evidence type="ECO:0000313" key="5">
    <source>
        <dbReference type="Proteomes" id="UP000291189"/>
    </source>
</evidence>
<name>A0A4Q5J242_9ACTN</name>
<evidence type="ECO:0000256" key="2">
    <source>
        <dbReference type="ARBA" id="ARBA00023315"/>
    </source>
</evidence>
<dbReference type="CDD" id="cd04301">
    <property type="entry name" value="NAT_SF"/>
    <property type="match status" value="1"/>
</dbReference>
<feature type="domain" description="N-acetyltransferase" evidence="3">
    <location>
        <begin position="1"/>
        <end position="162"/>
    </location>
</feature>
<dbReference type="InterPro" id="IPR000182">
    <property type="entry name" value="GNAT_dom"/>
</dbReference>
<dbReference type="GO" id="GO:0016747">
    <property type="term" value="F:acyltransferase activity, transferring groups other than amino-acyl groups"/>
    <property type="evidence" value="ECO:0007669"/>
    <property type="project" value="InterPro"/>
</dbReference>
<dbReference type="OrthoDB" id="4119890at2"/>
<dbReference type="InterPro" id="IPR050680">
    <property type="entry name" value="YpeA/RimI_acetyltransf"/>
</dbReference>
<dbReference type="SUPFAM" id="SSF55729">
    <property type="entry name" value="Acyl-CoA N-acyltransferases (Nat)"/>
    <property type="match status" value="2"/>
</dbReference>
<sequence length="329" mass="36550">MQIEQLRADDIAAVEEAVALQRAVQEADSPWTHPTTTTTFTGMLRHGWDGEAPRGYLARGDAGTMVAVALYWTSEWDNQDFAWLDLAVHPDHRRQGIGSTLFRALCDVAREEGRTKVGTDGWESDAARGFADAMGLTLGSQAINRRQYLARTDRVLVAKLYDEASDAAAGYELLRVVGAVPDELIDAVVVMTAAINDAPTDDLEIEDEVFTAERVRGYERAVAAKKQRAYHLIARHRETGELAGHTIVAVEAERPTIGHQHDTSVVRAHRGHRLGLLLKTAMIQWLADEEPQLESIDTWNTESNDHMIGVNEQLGYTVLGRGLEYQRRL</sequence>
<protein>
    <submittedName>
        <fullName evidence="4">GNAT family N-acetyltransferase</fullName>
    </submittedName>
</protein>
<dbReference type="PANTHER" id="PTHR43420:SF12">
    <property type="entry name" value="N-ACETYLTRANSFERASE DOMAIN-CONTAINING PROTEIN"/>
    <property type="match status" value="1"/>
</dbReference>
<dbReference type="AlphaFoldDB" id="A0A4Q5J242"/>
<dbReference type="PROSITE" id="PS51186">
    <property type="entry name" value="GNAT"/>
    <property type="match status" value="2"/>
</dbReference>
<feature type="domain" description="N-acetyltransferase" evidence="3">
    <location>
        <begin position="189"/>
        <end position="329"/>
    </location>
</feature>
<gene>
    <name evidence="4" type="ORF">ETU37_12475</name>
</gene>
<proteinExistence type="predicted"/>
<dbReference type="Proteomes" id="UP000291189">
    <property type="component" value="Unassembled WGS sequence"/>
</dbReference>
<reference evidence="4 5" key="1">
    <citation type="submission" date="2019-01" db="EMBL/GenBank/DDBJ databases">
        <title>Nocardioides guangzhouensis sp. nov., an actinobacterium isolated from soil.</title>
        <authorList>
            <person name="Fu Y."/>
            <person name="Cai Y."/>
            <person name="Lin Z."/>
            <person name="Chen P."/>
        </authorList>
    </citation>
    <scope>NUCLEOTIDE SEQUENCE [LARGE SCALE GENOMIC DNA]</scope>
    <source>
        <strain evidence="4 5">NBRC 105384</strain>
    </source>
</reference>
<keyword evidence="5" id="KW-1185">Reference proteome</keyword>